<organism evidence="3 4">
    <name type="scientific">Pseudomonas putida</name>
    <name type="common">Arthrobacter siderocapsulatus</name>
    <dbReference type="NCBI Taxonomy" id="303"/>
    <lineage>
        <taxon>Bacteria</taxon>
        <taxon>Pseudomonadati</taxon>
        <taxon>Pseudomonadota</taxon>
        <taxon>Gammaproteobacteria</taxon>
        <taxon>Pseudomonadales</taxon>
        <taxon>Pseudomonadaceae</taxon>
        <taxon>Pseudomonas</taxon>
    </lineage>
</organism>
<dbReference type="AlphaFoldDB" id="A0A2C5W6T5"/>
<dbReference type="PANTHER" id="PTHR39176">
    <property type="entry name" value="PERIPLASMIC PROTEIN-RELATED"/>
    <property type="match status" value="1"/>
</dbReference>
<evidence type="ECO:0000313" key="3">
    <source>
        <dbReference type="EMBL" id="PHH39870.1"/>
    </source>
</evidence>
<dbReference type="InterPro" id="IPR009739">
    <property type="entry name" value="LprI-like_N"/>
</dbReference>
<evidence type="ECO:0000259" key="2">
    <source>
        <dbReference type="Pfam" id="PF07007"/>
    </source>
</evidence>
<dbReference type="Proteomes" id="UP000222460">
    <property type="component" value="Unassembled WGS sequence"/>
</dbReference>
<sequence length="134" mass="14531">MLPRLLLALTPVLFTPLAHAAVDCANASDQATMNQCAGQEFKAADKELNAVYQQITNRLKDNADSKKLLVSAQRAWIGFRDAECKFSASGVDGGSVYPLIYSNCLTEVTKVRVEALKQYLMCQEGDMSCPVPGA</sequence>
<dbReference type="Pfam" id="PF07007">
    <property type="entry name" value="LprI"/>
    <property type="match status" value="1"/>
</dbReference>
<evidence type="ECO:0000313" key="4">
    <source>
        <dbReference type="Proteomes" id="UP000222460"/>
    </source>
</evidence>
<dbReference type="PANTHER" id="PTHR39176:SF1">
    <property type="entry name" value="PERIPLASMIC PROTEIN"/>
    <property type="match status" value="1"/>
</dbReference>
<feature type="signal peptide" evidence="1">
    <location>
        <begin position="1"/>
        <end position="20"/>
    </location>
</feature>
<reference evidence="4" key="1">
    <citation type="submission" date="2017-10" db="EMBL/GenBank/DDBJ databases">
        <title>FDA dAtabase for Regulatory Grade micrObial Sequences (FDA-ARGOS): Supporting development and validation of Infectious Disease Dx tests.</title>
        <authorList>
            <person name="Goldberg B."/>
            <person name="Campos J."/>
            <person name="Tallon L."/>
            <person name="Sadzewicz L."/>
            <person name="Ott S."/>
            <person name="Zhao X."/>
            <person name="Nagaraj S."/>
            <person name="Vavikolanu K."/>
            <person name="Aluvathingal J."/>
            <person name="Nadendla S."/>
            <person name="Geyer C."/>
            <person name="Sichtig H."/>
        </authorList>
    </citation>
    <scope>NUCLEOTIDE SEQUENCE [LARGE SCALE GENOMIC DNA]</scope>
    <source>
        <strain evidence="4">FDAARGOS_376</strain>
    </source>
</reference>
<keyword evidence="1" id="KW-0732">Signal</keyword>
<feature type="chain" id="PRO_5013265269" evidence="1">
    <location>
        <begin position="21"/>
        <end position="134"/>
    </location>
</feature>
<comment type="caution">
    <text evidence="3">The sequence shown here is derived from an EMBL/GenBank/DDBJ whole genome shotgun (WGS) entry which is preliminary data.</text>
</comment>
<dbReference type="EMBL" id="PDKZ01000002">
    <property type="protein sequence ID" value="PHH39870.1"/>
    <property type="molecule type" value="Genomic_DNA"/>
</dbReference>
<evidence type="ECO:0000256" key="1">
    <source>
        <dbReference type="SAM" id="SignalP"/>
    </source>
</evidence>
<name>A0A2C5W6T5_PSEPU</name>
<gene>
    <name evidence="3" type="ORF">CRX57_06685</name>
</gene>
<protein>
    <submittedName>
        <fullName evidence="3">Urease-associated protein</fullName>
    </submittedName>
</protein>
<proteinExistence type="predicted"/>
<dbReference type="RefSeq" id="WP_098964826.1">
    <property type="nucleotide sequence ID" value="NZ_PDKZ01000002.1"/>
</dbReference>
<dbReference type="Gene3D" id="1.20.1270.180">
    <property type="match status" value="1"/>
</dbReference>
<feature type="domain" description="Lysozyme inhibitor LprI-like N-terminal" evidence="2">
    <location>
        <begin position="24"/>
        <end position="116"/>
    </location>
</feature>
<accession>A0A2C5W6T5</accession>